<evidence type="ECO:0000256" key="4">
    <source>
        <dbReference type="ARBA" id="ARBA00022692"/>
    </source>
</evidence>
<dbReference type="EMBL" id="JAGXTP010000001">
    <property type="protein sequence ID" value="MBS3847579.1"/>
    <property type="molecule type" value="Genomic_DNA"/>
</dbReference>
<dbReference type="GO" id="GO:0055085">
    <property type="term" value="P:transmembrane transport"/>
    <property type="evidence" value="ECO:0007669"/>
    <property type="project" value="InterPro"/>
</dbReference>
<keyword evidence="10" id="KW-1185">Reference proteome</keyword>
<evidence type="ECO:0000259" key="8">
    <source>
        <dbReference type="PROSITE" id="PS50928"/>
    </source>
</evidence>
<dbReference type="PANTHER" id="PTHR43005:SF1">
    <property type="entry name" value="SPERMIDINE_PUTRESCINE TRANSPORT SYSTEM PERMEASE PROTEIN"/>
    <property type="match status" value="1"/>
</dbReference>
<evidence type="ECO:0000256" key="6">
    <source>
        <dbReference type="ARBA" id="ARBA00023136"/>
    </source>
</evidence>
<dbReference type="Gene3D" id="1.10.3720.10">
    <property type="entry name" value="MetI-like"/>
    <property type="match status" value="1"/>
</dbReference>
<dbReference type="SUPFAM" id="SSF161098">
    <property type="entry name" value="MetI-like"/>
    <property type="match status" value="1"/>
</dbReference>
<dbReference type="Proteomes" id="UP000678281">
    <property type="component" value="Unassembled WGS sequence"/>
</dbReference>
<keyword evidence="6 7" id="KW-0472">Membrane</keyword>
<dbReference type="AlphaFoldDB" id="A0A942EA27"/>
<evidence type="ECO:0000313" key="9">
    <source>
        <dbReference type="EMBL" id="MBS3847579.1"/>
    </source>
</evidence>
<feature type="transmembrane region" description="Helical" evidence="7">
    <location>
        <begin position="74"/>
        <end position="95"/>
    </location>
</feature>
<dbReference type="InterPro" id="IPR035906">
    <property type="entry name" value="MetI-like_sf"/>
</dbReference>
<dbReference type="CDD" id="cd06261">
    <property type="entry name" value="TM_PBP2"/>
    <property type="match status" value="1"/>
</dbReference>
<feature type="transmembrane region" description="Helical" evidence="7">
    <location>
        <begin position="161"/>
        <end position="188"/>
    </location>
</feature>
<evidence type="ECO:0000256" key="2">
    <source>
        <dbReference type="ARBA" id="ARBA00022448"/>
    </source>
</evidence>
<keyword evidence="4 7" id="KW-0812">Transmembrane</keyword>
<feature type="domain" description="ABC transmembrane type-1" evidence="8">
    <location>
        <begin position="70"/>
        <end position="290"/>
    </location>
</feature>
<keyword evidence="3" id="KW-1003">Cell membrane</keyword>
<organism evidence="9 10">
    <name type="scientific">Devosia litorisediminis</name>
    <dbReference type="NCBI Taxonomy" id="2829817"/>
    <lineage>
        <taxon>Bacteria</taxon>
        <taxon>Pseudomonadati</taxon>
        <taxon>Pseudomonadota</taxon>
        <taxon>Alphaproteobacteria</taxon>
        <taxon>Hyphomicrobiales</taxon>
        <taxon>Devosiaceae</taxon>
        <taxon>Devosia</taxon>
    </lineage>
</organism>
<evidence type="ECO:0000313" key="10">
    <source>
        <dbReference type="Proteomes" id="UP000678281"/>
    </source>
</evidence>
<evidence type="ECO:0000256" key="1">
    <source>
        <dbReference type="ARBA" id="ARBA00004651"/>
    </source>
</evidence>
<feature type="transmembrane region" description="Helical" evidence="7">
    <location>
        <begin position="271"/>
        <end position="291"/>
    </location>
</feature>
<dbReference type="GO" id="GO:0005886">
    <property type="term" value="C:plasma membrane"/>
    <property type="evidence" value="ECO:0007669"/>
    <property type="project" value="UniProtKB-SubCell"/>
</dbReference>
<comment type="similarity">
    <text evidence="7">Belongs to the binding-protein-dependent transport system permease family.</text>
</comment>
<dbReference type="PROSITE" id="PS50928">
    <property type="entry name" value="ABC_TM1"/>
    <property type="match status" value="1"/>
</dbReference>
<keyword evidence="2 7" id="KW-0813">Transport</keyword>
<feature type="transmembrane region" description="Helical" evidence="7">
    <location>
        <begin position="209"/>
        <end position="234"/>
    </location>
</feature>
<protein>
    <submittedName>
        <fullName evidence="9">Sugar ABC transporter permease</fullName>
    </submittedName>
</protein>
<evidence type="ECO:0000256" key="5">
    <source>
        <dbReference type="ARBA" id="ARBA00022989"/>
    </source>
</evidence>
<evidence type="ECO:0000256" key="7">
    <source>
        <dbReference type="RuleBase" id="RU363032"/>
    </source>
</evidence>
<accession>A0A942EA27</accession>
<proteinExistence type="inferred from homology"/>
<dbReference type="PANTHER" id="PTHR43005">
    <property type="entry name" value="BLR7065 PROTEIN"/>
    <property type="match status" value="1"/>
</dbReference>
<gene>
    <name evidence="9" type="ORF">KD146_02600</name>
</gene>
<dbReference type="InterPro" id="IPR000515">
    <property type="entry name" value="MetI-like"/>
</dbReference>
<name>A0A942EA27_9HYPH</name>
<feature type="transmembrane region" description="Helical" evidence="7">
    <location>
        <begin position="107"/>
        <end position="127"/>
    </location>
</feature>
<dbReference type="Pfam" id="PF00528">
    <property type="entry name" value="BPD_transp_1"/>
    <property type="match status" value="1"/>
</dbReference>
<dbReference type="RefSeq" id="WP_212657191.1">
    <property type="nucleotide sequence ID" value="NZ_JAGXTP010000001.1"/>
</dbReference>
<keyword evidence="5 7" id="KW-1133">Transmembrane helix</keyword>
<reference evidence="9" key="1">
    <citation type="submission" date="2021-04" db="EMBL/GenBank/DDBJ databases">
        <title>Devosia litorisediminis sp. nov., isolated from a sand dune.</title>
        <authorList>
            <person name="Park S."/>
            <person name="Yoon J.-H."/>
        </authorList>
    </citation>
    <scope>NUCLEOTIDE SEQUENCE</scope>
    <source>
        <strain evidence="9">BSSL-BM10</strain>
    </source>
</reference>
<feature type="transmembrane region" description="Helical" evidence="7">
    <location>
        <begin position="7"/>
        <end position="33"/>
    </location>
</feature>
<sequence>MNRQKLVFCYLMVTPALLLTAVLGIYPMVFSLWMGFVEYDLLRIQDFGTPFVGLDNYIHVFSDPKFVQTVVNTVLFTGIAAGGVVVIGLLVSQVLNAEFRGRTALRMLFCVPWFVPPAVASAIWMWLLNTERSPINFLLQDMGLTTGNIKFLTDPTTWGPFSIPMLAISAVRIWNGLPFAIIFLLAALQSIPKSLYEAAEMDGATLLQRFWFVTLPMLRPVLVILITLLVIGGLGSFEINYIMTGGGPQNLTNIMAVYSYQQGFSFFRFDLASAASGVILILTGFVCVFYIREQVKRAQ</sequence>
<evidence type="ECO:0000256" key="3">
    <source>
        <dbReference type="ARBA" id="ARBA00022475"/>
    </source>
</evidence>
<comment type="subcellular location">
    <subcellularLocation>
        <location evidence="1 7">Cell membrane</location>
        <topology evidence="1 7">Multi-pass membrane protein</topology>
    </subcellularLocation>
</comment>
<comment type="caution">
    <text evidence="9">The sequence shown here is derived from an EMBL/GenBank/DDBJ whole genome shotgun (WGS) entry which is preliminary data.</text>
</comment>